<dbReference type="AlphaFoldDB" id="A0AAX4KKA6"/>
<keyword evidence="2" id="KW-1133">Transmembrane helix</keyword>
<feature type="transmembrane region" description="Helical" evidence="2">
    <location>
        <begin position="62"/>
        <end position="84"/>
    </location>
</feature>
<feature type="region of interest" description="Disordered" evidence="1">
    <location>
        <begin position="150"/>
        <end position="260"/>
    </location>
</feature>
<gene>
    <name evidence="3" type="ORF">V865_003836</name>
</gene>
<proteinExistence type="predicted"/>
<feature type="compositionally biased region" description="Basic and acidic residues" evidence="1">
    <location>
        <begin position="209"/>
        <end position="224"/>
    </location>
</feature>
<feature type="compositionally biased region" description="Polar residues" evidence="1">
    <location>
        <begin position="156"/>
        <end position="167"/>
    </location>
</feature>
<evidence type="ECO:0000256" key="1">
    <source>
        <dbReference type="SAM" id="MobiDB-lite"/>
    </source>
</evidence>
<evidence type="ECO:0000313" key="3">
    <source>
        <dbReference type="EMBL" id="WWD05753.1"/>
    </source>
</evidence>
<sequence>MAPFSPLPPTTQITRAFQPPRYPLLFGQTKQHDFSQPPSKPKVHSRRGPPTPIEQFFHGGHLSFGILFCLFIATLWLLAAFSAAQMSILLPSPSDMVYMDESMNEAGIWGEVGMYELGAWRRIRLGEEGEGQGLRWKRNEAVLEMLKEKEKESKAPITTGTTITSSHPAIDNIPIPTSTPSSVMAEPSSQQKTGLRSPSISPFLPNLEQRGDEKPGSLESDHNMSQEAVAEGDRAATSSIESRRHRHHVEEKNEEVDGGL</sequence>
<organism evidence="3 4">
    <name type="scientific">Kwoniella europaea PYCC6329</name>
    <dbReference type="NCBI Taxonomy" id="1423913"/>
    <lineage>
        <taxon>Eukaryota</taxon>
        <taxon>Fungi</taxon>
        <taxon>Dikarya</taxon>
        <taxon>Basidiomycota</taxon>
        <taxon>Agaricomycotina</taxon>
        <taxon>Tremellomycetes</taxon>
        <taxon>Tremellales</taxon>
        <taxon>Cryptococcaceae</taxon>
        <taxon>Kwoniella</taxon>
    </lineage>
</organism>
<keyword evidence="2" id="KW-0472">Membrane</keyword>
<dbReference type="Proteomes" id="UP001358614">
    <property type="component" value="Chromosome 1"/>
</dbReference>
<dbReference type="KEGG" id="ker:91102638"/>
<dbReference type="GeneID" id="91102638"/>
<keyword evidence="2" id="KW-0812">Transmembrane</keyword>
<protein>
    <submittedName>
        <fullName evidence="3">Uncharacterized protein</fullName>
    </submittedName>
</protein>
<evidence type="ECO:0000256" key="2">
    <source>
        <dbReference type="SAM" id="Phobius"/>
    </source>
</evidence>
<feature type="compositionally biased region" description="Polar residues" evidence="1">
    <location>
        <begin position="175"/>
        <end position="200"/>
    </location>
</feature>
<dbReference type="EMBL" id="CP144089">
    <property type="protein sequence ID" value="WWD05753.1"/>
    <property type="molecule type" value="Genomic_DNA"/>
</dbReference>
<feature type="region of interest" description="Disordered" evidence="1">
    <location>
        <begin position="30"/>
        <end position="51"/>
    </location>
</feature>
<accession>A0AAX4KKA6</accession>
<evidence type="ECO:0000313" key="4">
    <source>
        <dbReference type="Proteomes" id="UP001358614"/>
    </source>
</evidence>
<name>A0AAX4KKA6_9TREE</name>
<dbReference type="RefSeq" id="XP_066083720.1">
    <property type="nucleotide sequence ID" value="XM_066227623.1"/>
</dbReference>
<reference evidence="3 4" key="1">
    <citation type="submission" date="2024-01" db="EMBL/GenBank/DDBJ databases">
        <title>Comparative genomics of Cryptococcus and Kwoniella reveals pathogenesis evolution and contrasting modes of karyotype evolution via chromosome fusion or intercentromeric recombination.</title>
        <authorList>
            <person name="Coelho M.A."/>
            <person name="David-Palma M."/>
            <person name="Shea T."/>
            <person name="Bowers K."/>
            <person name="McGinley-Smith S."/>
            <person name="Mohammad A.W."/>
            <person name="Gnirke A."/>
            <person name="Yurkov A.M."/>
            <person name="Nowrousian M."/>
            <person name="Sun S."/>
            <person name="Cuomo C.A."/>
            <person name="Heitman J."/>
        </authorList>
    </citation>
    <scope>NUCLEOTIDE SEQUENCE [LARGE SCALE GENOMIC DNA]</scope>
    <source>
        <strain evidence="3 4">PYCC6329</strain>
    </source>
</reference>
<keyword evidence="4" id="KW-1185">Reference proteome</keyword>